<dbReference type="EMBL" id="CP074371">
    <property type="protein sequence ID" value="QVI25419.1"/>
    <property type="molecule type" value="Genomic_DNA"/>
</dbReference>
<reference evidence="1 2" key="1">
    <citation type="submission" date="2021-04" db="EMBL/GenBank/DDBJ databases">
        <title>Nocardia tengchongensis.</title>
        <authorList>
            <person name="Zhuang k."/>
            <person name="Ran Y."/>
            <person name="Li W."/>
        </authorList>
    </citation>
    <scope>NUCLEOTIDE SEQUENCE [LARGE SCALE GENOMIC DNA]</scope>
    <source>
        <strain evidence="1 2">CFH S0057</strain>
    </source>
</reference>
<proteinExistence type="predicted"/>
<dbReference type="RefSeq" id="WP_213561478.1">
    <property type="nucleotide sequence ID" value="NZ_JBHZDI010000017.1"/>
</dbReference>
<protein>
    <submittedName>
        <fullName evidence="1">Uncharacterized protein</fullName>
    </submittedName>
</protein>
<sequence length="69" mass="6900">MQAQLGMKEMFEMTARIASSLAATAILLALGVGAAASASAVAGDAQRVDGSIGLCFTIPVGSADLVWCL</sequence>
<dbReference type="Proteomes" id="UP000683310">
    <property type="component" value="Chromosome"/>
</dbReference>
<accession>A0ABX8D2V1</accession>
<name>A0ABX8D2V1_9NOCA</name>
<evidence type="ECO:0000313" key="2">
    <source>
        <dbReference type="Proteomes" id="UP000683310"/>
    </source>
</evidence>
<evidence type="ECO:0000313" key="1">
    <source>
        <dbReference type="EMBL" id="QVI25419.1"/>
    </source>
</evidence>
<keyword evidence="2" id="KW-1185">Reference proteome</keyword>
<organism evidence="1 2">
    <name type="scientific">Nocardia tengchongensis</name>
    <dbReference type="NCBI Taxonomy" id="2055889"/>
    <lineage>
        <taxon>Bacteria</taxon>
        <taxon>Bacillati</taxon>
        <taxon>Actinomycetota</taxon>
        <taxon>Actinomycetes</taxon>
        <taxon>Mycobacteriales</taxon>
        <taxon>Nocardiaceae</taxon>
        <taxon>Nocardia</taxon>
    </lineage>
</organism>
<gene>
    <name evidence="1" type="ORF">KHQ06_22425</name>
</gene>